<reference evidence="1" key="1">
    <citation type="journal article" date="2015" name="Nature">
        <title>Complex archaea that bridge the gap between prokaryotes and eukaryotes.</title>
        <authorList>
            <person name="Spang A."/>
            <person name="Saw J.H."/>
            <person name="Jorgensen S.L."/>
            <person name="Zaremba-Niedzwiedzka K."/>
            <person name="Martijn J."/>
            <person name="Lind A.E."/>
            <person name="van Eijk R."/>
            <person name="Schleper C."/>
            <person name="Guy L."/>
            <person name="Ettema T.J."/>
        </authorList>
    </citation>
    <scope>NUCLEOTIDE SEQUENCE</scope>
</reference>
<protein>
    <submittedName>
        <fullName evidence="1">Uncharacterized protein</fullName>
    </submittedName>
</protein>
<comment type="caution">
    <text evidence="1">The sequence shown here is derived from an EMBL/GenBank/DDBJ whole genome shotgun (WGS) entry which is preliminary data.</text>
</comment>
<gene>
    <name evidence="1" type="ORF">LCGC14_2383640</name>
</gene>
<dbReference type="AlphaFoldDB" id="A0A0F9CMB8"/>
<evidence type="ECO:0000313" key="1">
    <source>
        <dbReference type="EMBL" id="KKL27592.1"/>
    </source>
</evidence>
<organism evidence="1">
    <name type="scientific">marine sediment metagenome</name>
    <dbReference type="NCBI Taxonomy" id="412755"/>
    <lineage>
        <taxon>unclassified sequences</taxon>
        <taxon>metagenomes</taxon>
        <taxon>ecological metagenomes</taxon>
    </lineage>
</organism>
<sequence length="55" mass="6126">MPGPKEMPKIPTTVKCKTMQLAQEGGKMGWSVPQSTMDFFTDIRKPFIRSSPLAV</sequence>
<name>A0A0F9CMB8_9ZZZZ</name>
<feature type="non-terminal residue" evidence="1">
    <location>
        <position position="55"/>
    </location>
</feature>
<proteinExistence type="predicted"/>
<accession>A0A0F9CMB8</accession>
<dbReference type="EMBL" id="LAZR01035406">
    <property type="protein sequence ID" value="KKL27592.1"/>
    <property type="molecule type" value="Genomic_DNA"/>
</dbReference>